<dbReference type="SUPFAM" id="SSF52402">
    <property type="entry name" value="Adenine nucleotide alpha hydrolases-like"/>
    <property type="match status" value="1"/>
</dbReference>
<dbReference type="PANTHER" id="PTHR20882:SF14">
    <property type="entry name" value="CYTOPLASMIC TRNA 2-THIOLATION PROTEIN 2"/>
    <property type="match status" value="1"/>
</dbReference>
<keyword evidence="2 3" id="KW-0819">tRNA processing</keyword>
<dbReference type="EMBL" id="OV651825">
    <property type="protein sequence ID" value="CAH1102564.1"/>
    <property type="molecule type" value="Genomic_DNA"/>
</dbReference>
<evidence type="ECO:0000313" key="4">
    <source>
        <dbReference type="EMBL" id="CAH1102564.1"/>
    </source>
</evidence>
<dbReference type="Pfam" id="PF10288">
    <property type="entry name" value="CTU2"/>
    <property type="match status" value="1"/>
</dbReference>
<protein>
    <recommendedName>
        <fullName evidence="3">Cytoplasmic tRNA 2-thiolation protein 2</fullName>
    </recommendedName>
</protein>
<evidence type="ECO:0000313" key="5">
    <source>
        <dbReference type="Proteomes" id="UP001153636"/>
    </source>
</evidence>
<dbReference type="AlphaFoldDB" id="A0A9P0CNY0"/>
<dbReference type="GO" id="GO:0002143">
    <property type="term" value="P:tRNA wobble position uridine thiolation"/>
    <property type="evidence" value="ECO:0007669"/>
    <property type="project" value="TreeGrafter"/>
</dbReference>
<dbReference type="HAMAP" id="MF_03054">
    <property type="entry name" value="CTU2"/>
    <property type="match status" value="1"/>
</dbReference>
<name>A0A9P0CNY0_9CUCU</name>
<reference evidence="4" key="1">
    <citation type="submission" date="2022-01" db="EMBL/GenBank/DDBJ databases">
        <authorList>
            <person name="King R."/>
        </authorList>
    </citation>
    <scope>NUCLEOTIDE SEQUENCE</scope>
</reference>
<dbReference type="InterPro" id="IPR014729">
    <property type="entry name" value="Rossmann-like_a/b/a_fold"/>
</dbReference>
<sequence length="401" mass="46101">MCSVGDDDYDNQAEKTMRKESGIKLSETCNKCRVEKSCVVLRGKDAYCKNCFLIGTIHKFKASLGKYRLIQTNDRVLVWYKVGHPSTSLLHFLRSGLDLMAHKRLRFQPLILFIDDQYHLNVDERKLLLEQVKKEVSSFDFELHCISFADYITDPKKLPELVTTNIISEDDKEKLDYVINKKASKTNKNDIKRLLRRQLLIDVAKYYKCKFVFTPEISVDIASDLLSNVSLGRGSHISIDTGFCDDRDTEVKILKPLRLFDMKELAFYNNHNNLEPLSVRQIEVNPYSSVQDLMTKFVTDLQVNYPATVTTILKTGDKLSLNKHIDVHCRLCKGPIPEIGDQLTSQQSTNFSHLVSNEFLDYGITRQERFQNISDKFDQNSDVNDSICYSCSSICNDICVK</sequence>
<dbReference type="InterPro" id="IPR019407">
    <property type="entry name" value="CTU2"/>
</dbReference>
<gene>
    <name evidence="4" type="ORF">PSYICH_LOCUS3691</name>
</gene>
<proteinExistence type="inferred from homology"/>
<dbReference type="GO" id="GO:0016779">
    <property type="term" value="F:nucleotidyltransferase activity"/>
    <property type="evidence" value="ECO:0007669"/>
    <property type="project" value="UniProtKB-UniRule"/>
</dbReference>
<keyword evidence="5" id="KW-1185">Reference proteome</keyword>
<comment type="pathway">
    <text evidence="3">tRNA modification; 5-methoxycarbonylmethyl-2-thiouridine-tRNA biosynthesis.</text>
</comment>
<evidence type="ECO:0000256" key="3">
    <source>
        <dbReference type="HAMAP-Rule" id="MF_03054"/>
    </source>
</evidence>
<dbReference type="Gene3D" id="3.40.50.620">
    <property type="entry name" value="HUPs"/>
    <property type="match status" value="1"/>
</dbReference>
<dbReference type="Proteomes" id="UP001153636">
    <property type="component" value="Chromosome 13"/>
</dbReference>
<accession>A0A9P0CNY0</accession>
<dbReference type="GO" id="GO:0000049">
    <property type="term" value="F:tRNA binding"/>
    <property type="evidence" value="ECO:0007669"/>
    <property type="project" value="InterPro"/>
</dbReference>
<organism evidence="4 5">
    <name type="scientific">Psylliodes chrysocephalus</name>
    <dbReference type="NCBI Taxonomy" id="3402493"/>
    <lineage>
        <taxon>Eukaryota</taxon>
        <taxon>Metazoa</taxon>
        <taxon>Ecdysozoa</taxon>
        <taxon>Arthropoda</taxon>
        <taxon>Hexapoda</taxon>
        <taxon>Insecta</taxon>
        <taxon>Pterygota</taxon>
        <taxon>Neoptera</taxon>
        <taxon>Endopterygota</taxon>
        <taxon>Coleoptera</taxon>
        <taxon>Polyphaga</taxon>
        <taxon>Cucujiformia</taxon>
        <taxon>Chrysomeloidea</taxon>
        <taxon>Chrysomelidae</taxon>
        <taxon>Galerucinae</taxon>
        <taxon>Alticini</taxon>
        <taxon>Psylliodes</taxon>
    </lineage>
</organism>
<dbReference type="GO" id="GO:0032447">
    <property type="term" value="P:protein urmylation"/>
    <property type="evidence" value="ECO:0007669"/>
    <property type="project" value="UniProtKB-UniRule"/>
</dbReference>
<evidence type="ECO:0000256" key="1">
    <source>
        <dbReference type="ARBA" id="ARBA00022490"/>
    </source>
</evidence>
<dbReference type="PANTHER" id="PTHR20882">
    <property type="entry name" value="CYTOPLASMIC TRNA 2-THIOLATION PROTEIN 2"/>
    <property type="match status" value="1"/>
</dbReference>
<comment type="subcellular location">
    <subcellularLocation>
        <location evidence="3">Cytoplasm</location>
    </subcellularLocation>
</comment>
<dbReference type="GO" id="GO:0005829">
    <property type="term" value="C:cytosol"/>
    <property type="evidence" value="ECO:0007669"/>
    <property type="project" value="TreeGrafter"/>
</dbReference>
<comment type="function">
    <text evidence="3">Plays a central role in 2-thiolation of mcm(5)S(2)U at tRNA wobble positions of tRNA(Lys), tRNA(Glu) and tRNA(Gln). May act by forming a heterodimer with NCS6/CTU1 that ligates sulfur from thiocarboxylated URM1 onto the uridine of tRNAs at wobble position.</text>
</comment>
<dbReference type="OrthoDB" id="25129at2759"/>
<keyword evidence="1 3" id="KW-0963">Cytoplasm</keyword>
<comment type="similarity">
    <text evidence="3">Belongs to the CTU2/NCS2 family.</text>
</comment>
<evidence type="ECO:0000256" key="2">
    <source>
        <dbReference type="ARBA" id="ARBA00022694"/>
    </source>
</evidence>
<dbReference type="GO" id="GO:0016783">
    <property type="term" value="F:sulfurtransferase activity"/>
    <property type="evidence" value="ECO:0007669"/>
    <property type="project" value="TreeGrafter"/>
</dbReference>